<dbReference type="HOGENOM" id="CLU_3213419_0_0_4"/>
<evidence type="ECO:0008006" key="3">
    <source>
        <dbReference type="Google" id="ProtNLM"/>
    </source>
</evidence>
<protein>
    <recommendedName>
        <fullName evidence="3">DUF1801 domain-containing protein</fullName>
    </recommendedName>
</protein>
<reference evidence="2" key="1">
    <citation type="submission" date="2011-03" db="EMBL/GenBank/DDBJ databases">
        <authorList>
            <person name="Voget S."/>
            <person name="Streit W.R."/>
            <person name="Jaeger K.E."/>
            <person name="Daniel R."/>
        </authorList>
    </citation>
    <scope>NUCLEOTIDE SEQUENCE [LARGE SCALE GENOMIC DNA]</scope>
    <source>
        <strain evidence="2">PG1</strain>
    </source>
</reference>
<evidence type="ECO:0000313" key="1">
    <source>
        <dbReference type="EMBL" id="AJK49250.1"/>
    </source>
</evidence>
<gene>
    <name evidence="1" type="ORF">BGL_2c11720</name>
</gene>
<dbReference type="KEGG" id="bgp:BGL_2c11720"/>
<proteinExistence type="predicted"/>
<dbReference type="EMBL" id="CP002581">
    <property type="protein sequence ID" value="AJK49250.1"/>
    <property type="molecule type" value="Genomic_DNA"/>
</dbReference>
<sequence length="44" mass="4768">MRRAIDFHEGETVDAQAFVALIRAAVVLNVSRKAATAQRAKSAQ</sequence>
<organism evidence="1 2">
    <name type="scientific">Burkholderia plantarii</name>
    <dbReference type="NCBI Taxonomy" id="41899"/>
    <lineage>
        <taxon>Bacteria</taxon>
        <taxon>Pseudomonadati</taxon>
        <taxon>Pseudomonadota</taxon>
        <taxon>Betaproteobacteria</taxon>
        <taxon>Burkholderiales</taxon>
        <taxon>Burkholderiaceae</taxon>
        <taxon>Burkholderia</taxon>
    </lineage>
</organism>
<evidence type="ECO:0000313" key="2">
    <source>
        <dbReference type="Proteomes" id="UP000031838"/>
    </source>
</evidence>
<dbReference type="AlphaFoldDB" id="A0A0B6S7I9"/>
<accession>A0A0B6S7I9</accession>
<name>A0A0B6S7I9_BURPL</name>
<dbReference type="Proteomes" id="UP000031838">
    <property type="component" value="Chromosome 2"/>
</dbReference>
<reference evidence="1 2" key="2">
    <citation type="journal article" date="2016" name="Appl. Microbiol. Biotechnol.">
        <title>Mutations improving production and secretion of extracellular lipase by Burkholderia glumae PG1.</title>
        <authorList>
            <person name="Knapp A."/>
            <person name="Voget S."/>
            <person name="Gao R."/>
            <person name="Zaburannyi N."/>
            <person name="Krysciak D."/>
            <person name="Breuer M."/>
            <person name="Hauer B."/>
            <person name="Streit W.R."/>
            <person name="Muller R."/>
            <person name="Daniel R."/>
            <person name="Jaeger K.E."/>
        </authorList>
    </citation>
    <scope>NUCLEOTIDE SEQUENCE [LARGE SCALE GENOMIC DNA]</scope>
    <source>
        <strain evidence="1 2">PG1</strain>
    </source>
</reference>
<keyword evidence="2" id="KW-1185">Reference proteome</keyword>